<dbReference type="EMBL" id="QOKZ01000002">
    <property type="protein sequence ID" value="RMC36291.1"/>
    <property type="molecule type" value="Genomic_DNA"/>
</dbReference>
<dbReference type="PANTHER" id="PTHR34039:SF1">
    <property type="entry name" value="UPF0102 PROTEIN YRAN"/>
    <property type="match status" value="1"/>
</dbReference>
<evidence type="ECO:0000256" key="2">
    <source>
        <dbReference type="HAMAP-Rule" id="MF_00048"/>
    </source>
</evidence>
<gene>
    <name evidence="3" type="ORF">C9E81_06320</name>
</gene>
<evidence type="ECO:0000256" key="1">
    <source>
        <dbReference type="ARBA" id="ARBA00006738"/>
    </source>
</evidence>
<dbReference type="SUPFAM" id="SSF52980">
    <property type="entry name" value="Restriction endonuclease-like"/>
    <property type="match status" value="1"/>
</dbReference>
<name>A0A3M0MF50_9RHOB</name>
<dbReference type="GO" id="GO:0003676">
    <property type="term" value="F:nucleic acid binding"/>
    <property type="evidence" value="ECO:0007669"/>
    <property type="project" value="InterPro"/>
</dbReference>
<proteinExistence type="inferred from homology"/>
<dbReference type="InterPro" id="IPR011856">
    <property type="entry name" value="tRNA_endonuc-like_dom_sf"/>
</dbReference>
<dbReference type="InterPro" id="IPR011335">
    <property type="entry name" value="Restrct_endonuc-II-like"/>
</dbReference>
<organism evidence="3 4">
    <name type="scientific">Paracoccus alkanivorans</name>
    <dbReference type="NCBI Taxonomy" id="2116655"/>
    <lineage>
        <taxon>Bacteria</taxon>
        <taxon>Pseudomonadati</taxon>
        <taxon>Pseudomonadota</taxon>
        <taxon>Alphaproteobacteria</taxon>
        <taxon>Rhodobacterales</taxon>
        <taxon>Paracoccaceae</taxon>
        <taxon>Paracoccus</taxon>
    </lineage>
</organism>
<sequence length="148" mass="16356">MGYQSRFFDERIDGDVKRGTPPSRRFPGRRARRGVVAAMSGLLAEERVAAHYKAQGYEVLARRWRGKAGEIDLVCQRGDGVIFVEVKSASTHALAAERLLRRQMDRICLAACEFCGNRPAGSLSEMRFDAALVDAPGRVRVIENAFGG</sequence>
<dbReference type="Pfam" id="PF02021">
    <property type="entry name" value="UPF0102"/>
    <property type="match status" value="1"/>
</dbReference>
<dbReference type="RefSeq" id="WP_122111457.1">
    <property type="nucleotide sequence ID" value="NZ_QOKZ01000002.1"/>
</dbReference>
<protein>
    <recommendedName>
        <fullName evidence="2">UPF0102 protein C9E81_06320</fullName>
    </recommendedName>
</protein>
<dbReference type="PANTHER" id="PTHR34039">
    <property type="entry name" value="UPF0102 PROTEIN YRAN"/>
    <property type="match status" value="1"/>
</dbReference>
<comment type="caution">
    <text evidence="3">The sequence shown here is derived from an EMBL/GenBank/DDBJ whole genome shotgun (WGS) entry which is preliminary data.</text>
</comment>
<accession>A0A3M0MF50</accession>
<evidence type="ECO:0000313" key="4">
    <source>
        <dbReference type="Proteomes" id="UP000273516"/>
    </source>
</evidence>
<dbReference type="OrthoDB" id="9812968at2"/>
<comment type="similarity">
    <text evidence="1 2">Belongs to the UPF0102 family.</text>
</comment>
<dbReference type="AlphaFoldDB" id="A0A3M0MF50"/>
<evidence type="ECO:0000313" key="3">
    <source>
        <dbReference type="EMBL" id="RMC36291.1"/>
    </source>
</evidence>
<dbReference type="Gene3D" id="3.40.1350.10">
    <property type="match status" value="1"/>
</dbReference>
<dbReference type="Proteomes" id="UP000273516">
    <property type="component" value="Unassembled WGS sequence"/>
</dbReference>
<reference evidence="3 4" key="1">
    <citation type="submission" date="2018-07" db="EMBL/GenBank/DDBJ databases">
        <authorList>
            <person name="Zhang Y."/>
            <person name="Wang L."/>
            <person name="Ma S."/>
        </authorList>
    </citation>
    <scope>NUCLEOTIDE SEQUENCE [LARGE SCALE GENOMIC DNA]</scope>
    <source>
        <strain evidence="3 4">4-2</strain>
    </source>
</reference>
<dbReference type="HAMAP" id="MF_00048">
    <property type="entry name" value="UPF0102"/>
    <property type="match status" value="1"/>
</dbReference>
<dbReference type="InterPro" id="IPR003509">
    <property type="entry name" value="UPF0102_YraN-like"/>
</dbReference>
<keyword evidence="4" id="KW-1185">Reference proteome</keyword>